<dbReference type="PANTHER" id="PTHR24100:SF130">
    <property type="entry name" value="BUTYROPHILIN-LIKE PROTEIN 9"/>
    <property type="match status" value="1"/>
</dbReference>
<proteinExistence type="predicted"/>
<dbReference type="GO" id="GO:0050852">
    <property type="term" value="P:T cell receptor signaling pathway"/>
    <property type="evidence" value="ECO:0000318"/>
    <property type="project" value="GO_Central"/>
</dbReference>
<dbReference type="GeneTree" id="ENSGT01120000271914"/>
<reference evidence="10" key="1">
    <citation type="submission" date="2011-12" db="EMBL/GenBank/DDBJ databases">
        <title>The Draft Genome of Lepisosteus oculatus.</title>
        <authorList>
            <consortium name="The Broad Institute Genome Assembly &amp; Analysis Group"/>
            <consortium name="Computational R&amp;D Group"/>
            <consortium name="and Sequencing Platform"/>
            <person name="Di Palma F."/>
            <person name="Alfoldi J."/>
            <person name="Johnson J."/>
            <person name="Berlin A."/>
            <person name="Gnerre S."/>
            <person name="Jaffe D."/>
            <person name="MacCallum I."/>
            <person name="Young S."/>
            <person name="Walker B.J."/>
            <person name="Lander E.S."/>
            <person name="Lindblad-Toh K."/>
        </authorList>
    </citation>
    <scope>NUCLEOTIDE SEQUENCE [LARGE SCALE GENOMIC DNA]</scope>
</reference>
<organism evidence="9 10">
    <name type="scientific">Lepisosteus oculatus</name>
    <name type="common">Spotted gar</name>
    <dbReference type="NCBI Taxonomy" id="7918"/>
    <lineage>
        <taxon>Eukaryota</taxon>
        <taxon>Metazoa</taxon>
        <taxon>Chordata</taxon>
        <taxon>Craniata</taxon>
        <taxon>Vertebrata</taxon>
        <taxon>Euteleostomi</taxon>
        <taxon>Actinopterygii</taxon>
        <taxon>Neopterygii</taxon>
        <taxon>Holostei</taxon>
        <taxon>Semionotiformes</taxon>
        <taxon>Lepisosteidae</taxon>
        <taxon>Lepisosteus</taxon>
    </lineage>
</organism>
<dbReference type="InterPro" id="IPR036179">
    <property type="entry name" value="Ig-like_dom_sf"/>
</dbReference>
<dbReference type="FunFam" id="2.60.40.10:FF:002490">
    <property type="entry name" value="Uncharacterized protein"/>
    <property type="match status" value="1"/>
</dbReference>
<dbReference type="eggNOG" id="ENOG502QSRZ">
    <property type="taxonomic scope" value="Eukaryota"/>
</dbReference>
<name>W5LXY1_LEPOC</name>
<dbReference type="GO" id="GO:0009897">
    <property type="term" value="C:external side of plasma membrane"/>
    <property type="evidence" value="ECO:0000318"/>
    <property type="project" value="GO_Central"/>
</dbReference>
<keyword evidence="4 6" id="KW-0472">Membrane</keyword>
<evidence type="ECO:0000256" key="2">
    <source>
        <dbReference type="ARBA" id="ARBA00022692"/>
    </source>
</evidence>
<dbReference type="Pfam" id="PF22705">
    <property type="entry name" value="C2-set_3"/>
    <property type="match status" value="1"/>
</dbReference>
<dbReference type="FunFam" id="2.60.40.10:FF:000088">
    <property type="entry name" value="Butyrophilin subfamily 1 member A1"/>
    <property type="match status" value="1"/>
</dbReference>
<protein>
    <recommendedName>
        <fullName evidence="8">Ig-like domain-containing protein</fullName>
    </recommendedName>
</protein>
<dbReference type="Gene3D" id="2.60.40.10">
    <property type="entry name" value="Immunoglobulins"/>
    <property type="match status" value="2"/>
</dbReference>
<dbReference type="Pfam" id="PF07686">
    <property type="entry name" value="V-set"/>
    <property type="match status" value="1"/>
</dbReference>
<sequence>MKSDSSEWLSVTLLLLLQSSASVSGMKSDSSEWLSVTLLLLLQSSASVSEVLQLVGPAAPVVVSPGEDAVLPCYLSPRESAEDLEIRWFREISRPPVCLFQNSRYNSDRQDPAYKGRVELFSNELSRGNVSLTLRNITRSDHGQYRCMVLSGLWDDDADIYLFVRAVSVSLHSLGGDQAQLLCRSEGWFPQPAVIWTDRDGNEVTSQPPTVDTDSQGLLSVSSYIPVKQESNIFSCLVRSTQPEADWESQLHIPRDYFPAPSGWMVALFLTAAVTVAASVLLVIQWRRMDRITDDLERVTDFPIYQRELR</sequence>
<keyword evidence="10" id="KW-1185">Reference proteome</keyword>
<evidence type="ECO:0000256" key="5">
    <source>
        <dbReference type="ARBA" id="ARBA00023319"/>
    </source>
</evidence>
<reference evidence="9" key="3">
    <citation type="submission" date="2025-09" db="UniProtKB">
        <authorList>
            <consortium name="Ensembl"/>
        </authorList>
    </citation>
    <scope>IDENTIFICATION</scope>
</reference>
<evidence type="ECO:0000256" key="1">
    <source>
        <dbReference type="ARBA" id="ARBA00004370"/>
    </source>
</evidence>
<dbReference type="InterPro" id="IPR053896">
    <property type="entry name" value="BTN3A2-like_Ig-C"/>
</dbReference>
<feature type="domain" description="Ig-like" evidence="8">
    <location>
        <begin position="176"/>
        <end position="252"/>
    </location>
</feature>
<evidence type="ECO:0000256" key="3">
    <source>
        <dbReference type="ARBA" id="ARBA00022989"/>
    </source>
</evidence>
<dbReference type="AlphaFoldDB" id="W5LXY1"/>
<accession>W5LXY1</accession>
<dbReference type="Bgee" id="ENSLOCG00000000890">
    <property type="expression patterns" value="Expressed in intestine and 13 other cell types or tissues"/>
</dbReference>
<dbReference type="HOGENOM" id="CLU_013137_8_4_1"/>
<keyword evidence="3 6" id="KW-1133">Transmembrane helix</keyword>
<dbReference type="InterPro" id="IPR007110">
    <property type="entry name" value="Ig-like_dom"/>
</dbReference>
<keyword evidence="5" id="KW-0393">Immunoglobulin domain</keyword>
<dbReference type="PANTHER" id="PTHR24100">
    <property type="entry name" value="BUTYROPHILIN"/>
    <property type="match status" value="1"/>
</dbReference>
<dbReference type="SMART" id="SM00409">
    <property type="entry name" value="IG"/>
    <property type="match status" value="1"/>
</dbReference>
<reference evidence="9" key="2">
    <citation type="submission" date="2025-08" db="UniProtKB">
        <authorList>
            <consortium name="Ensembl"/>
        </authorList>
    </citation>
    <scope>IDENTIFICATION</scope>
</reference>
<feature type="chain" id="PRO_5004865269" description="Ig-like domain-containing protein" evidence="7">
    <location>
        <begin position="26"/>
        <end position="310"/>
    </location>
</feature>
<feature type="signal peptide" evidence="7">
    <location>
        <begin position="1"/>
        <end position="25"/>
    </location>
</feature>
<dbReference type="GO" id="GO:0005102">
    <property type="term" value="F:signaling receptor binding"/>
    <property type="evidence" value="ECO:0000318"/>
    <property type="project" value="GO_Central"/>
</dbReference>
<dbReference type="Ensembl" id="ENSLOCT00000000992.1">
    <property type="protein sequence ID" value="ENSLOCP00000000988.1"/>
    <property type="gene ID" value="ENSLOCG00000000890.1"/>
</dbReference>
<dbReference type="GO" id="GO:0001817">
    <property type="term" value="P:regulation of cytokine production"/>
    <property type="evidence" value="ECO:0000318"/>
    <property type="project" value="GO_Central"/>
</dbReference>
<feature type="domain" description="Ig-like" evidence="8">
    <location>
        <begin position="49"/>
        <end position="149"/>
    </location>
</feature>
<dbReference type="InterPro" id="IPR050504">
    <property type="entry name" value="IgSF_BTN/MOG"/>
</dbReference>
<comment type="subcellular location">
    <subcellularLocation>
        <location evidence="1">Membrane</location>
    </subcellularLocation>
</comment>
<dbReference type="InterPro" id="IPR013106">
    <property type="entry name" value="Ig_V-set"/>
</dbReference>
<keyword evidence="7" id="KW-0732">Signal</keyword>
<dbReference type="SMART" id="SM00406">
    <property type="entry name" value="IGv"/>
    <property type="match status" value="1"/>
</dbReference>
<dbReference type="SUPFAM" id="SSF48726">
    <property type="entry name" value="Immunoglobulin"/>
    <property type="match status" value="2"/>
</dbReference>
<dbReference type="InterPro" id="IPR003599">
    <property type="entry name" value="Ig_sub"/>
</dbReference>
<keyword evidence="2 6" id="KW-0812">Transmembrane</keyword>
<evidence type="ECO:0000313" key="10">
    <source>
        <dbReference type="Proteomes" id="UP000018468"/>
    </source>
</evidence>
<feature type="transmembrane region" description="Helical" evidence="6">
    <location>
        <begin position="264"/>
        <end position="284"/>
    </location>
</feature>
<dbReference type="InParanoid" id="W5LXY1"/>
<dbReference type="Proteomes" id="UP000018468">
    <property type="component" value="Unassembled WGS sequence"/>
</dbReference>
<evidence type="ECO:0000256" key="6">
    <source>
        <dbReference type="SAM" id="Phobius"/>
    </source>
</evidence>
<evidence type="ECO:0000259" key="8">
    <source>
        <dbReference type="PROSITE" id="PS50835"/>
    </source>
</evidence>
<evidence type="ECO:0000256" key="7">
    <source>
        <dbReference type="SAM" id="SignalP"/>
    </source>
</evidence>
<evidence type="ECO:0000256" key="4">
    <source>
        <dbReference type="ARBA" id="ARBA00023136"/>
    </source>
</evidence>
<evidence type="ECO:0000313" key="9">
    <source>
        <dbReference type="Ensembl" id="ENSLOCP00000000988.1"/>
    </source>
</evidence>
<dbReference type="InterPro" id="IPR013783">
    <property type="entry name" value="Ig-like_fold"/>
</dbReference>
<dbReference type="PROSITE" id="PS50835">
    <property type="entry name" value="IG_LIKE"/>
    <property type="match status" value="2"/>
</dbReference>